<reference evidence="12" key="1">
    <citation type="submission" date="2021-01" db="EMBL/GenBank/DDBJ databases">
        <title>Genome public.</title>
        <authorList>
            <person name="Liu C."/>
            <person name="Sun Q."/>
        </authorList>
    </citation>
    <scope>NUCLEOTIDE SEQUENCE</scope>
    <source>
        <strain evidence="12">YIM B02565</strain>
    </source>
</reference>
<evidence type="ECO:0000256" key="10">
    <source>
        <dbReference type="ARBA" id="ARBA00049893"/>
    </source>
</evidence>
<comment type="catalytic activity">
    <reaction evidence="1">
        <text>inosine + phosphate = alpha-D-ribose 1-phosphate + hypoxanthine</text>
        <dbReference type="Rhea" id="RHEA:27646"/>
        <dbReference type="ChEBI" id="CHEBI:17368"/>
        <dbReference type="ChEBI" id="CHEBI:17596"/>
        <dbReference type="ChEBI" id="CHEBI:43474"/>
        <dbReference type="ChEBI" id="CHEBI:57720"/>
        <dbReference type="EC" id="2.4.2.1"/>
    </reaction>
    <physiologicalReaction direction="left-to-right" evidence="1">
        <dbReference type="Rhea" id="RHEA:27647"/>
    </physiologicalReaction>
</comment>
<keyword evidence="5" id="KW-0479">Metal-binding</keyword>
<dbReference type="InterPro" id="IPR038371">
    <property type="entry name" value="Cu_polyphenol_OxRdtase_sf"/>
</dbReference>
<keyword evidence="4" id="KW-0808">Transferase</keyword>
<evidence type="ECO:0000256" key="7">
    <source>
        <dbReference type="ARBA" id="ARBA00022833"/>
    </source>
</evidence>
<dbReference type="InterPro" id="IPR011324">
    <property type="entry name" value="Cytotoxic_necrot_fac-like_cat"/>
</dbReference>
<keyword evidence="7" id="KW-0862">Zinc</keyword>
<dbReference type="GO" id="GO:0005507">
    <property type="term" value="F:copper ion binding"/>
    <property type="evidence" value="ECO:0007669"/>
    <property type="project" value="TreeGrafter"/>
</dbReference>
<evidence type="ECO:0000256" key="5">
    <source>
        <dbReference type="ARBA" id="ARBA00022723"/>
    </source>
</evidence>
<name>A0A937FCK7_9CLOT</name>
<comment type="catalytic activity">
    <reaction evidence="10">
        <text>S-methyl-5'-thioadenosine + phosphate = 5-(methylsulfanyl)-alpha-D-ribose 1-phosphate + adenine</text>
        <dbReference type="Rhea" id="RHEA:11852"/>
        <dbReference type="ChEBI" id="CHEBI:16708"/>
        <dbReference type="ChEBI" id="CHEBI:17509"/>
        <dbReference type="ChEBI" id="CHEBI:43474"/>
        <dbReference type="ChEBI" id="CHEBI:58533"/>
        <dbReference type="EC" id="2.4.2.28"/>
    </reaction>
    <physiologicalReaction direction="left-to-right" evidence="10">
        <dbReference type="Rhea" id="RHEA:11853"/>
    </physiologicalReaction>
</comment>
<dbReference type="EMBL" id="JAESWA010000017">
    <property type="protein sequence ID" value="MBL4930788.1"/>
    <property type="molecule type" value="Genomic_DNA"/>
</dbReference>
<dbReference type="RefSeq" id="WP_202766172.1">
    <property type="nucleotide sequence ID" value="NZ_JAESWA010000017.1"/>
</dbReference>
<keyword evidence="13" id="KW-1185">Reference proteome</keyword>
<evidence type="ECO:0000256" key="2">
    <source>
        <dbReference type="ARBA" id="ARBA00003215"/>
    </source>
</evidence>
<dbReference type="Gene3D" id="3.60.140.10">
    <property type="entry name" value="CNF1/YfiH-like putative cysteine hydrolases"/>
    <property type="match status" value="1"/>
</dbReference>
<dbReference type="GO" id="GO:0017061">
    <property type="term" value="F:S-methyl-5-thioadenosine phosphorylase activity"/>
    <property type="evidence" value="ECO:0007669"/>
    <property type="project" value="UniProtKB-EC"/>
</dbReference>
<evidence type="ECO:0000256" key="11">
    <source>
        <dbReference type="RuleBase" id="RU361274"/>
    </source>
</evidence>
<dbReference type="NCBIfam" id="TIGR00726">
    <property type="entry name" value="peptidoglycan editing factor PgeF"/>
    <property type="match status" value="1"/>
</dbReference>
<comment type="catalytic activity">
    <reaction evidence="8">
        <text>adenosine + H2O + H(+) = inosine + NH4(+)</text>
        <dbReference type="Rhea" id="RHEA:24408"/>
        <dbReference type="ChEBI" id="CHEBI:15377"/>
        <dbReference type="ChEBI" id="CHEBI:15378"/>
        <dbReference type="ChEBI" id="CHEBI:16335"/>
        <dbReference type="ChEBI" id="CHEBI:17596"/>
        <dbReference type="ChEBI" id="CHEBI:28938"/>
        <dbReference type="EC" id="3.5.4.4"/>
    </reaction>
    <physiologicalReaction direction="left-to-right" evidence="8">
        <dbReference type="Rhea" id="RHEA:24409"/>
    </physiologicalReaction>
</comment>
<organism evidence="12 13">
    <name type="scientific">Clostridium paridis</name>
    <dbReference type="NCBI Taxonomy" id="2803863"/>
    <lineage>
        <taxon>Bacteria</taxon>
        <taxon>Bacillati</taxon>
        <taxon>Bacillota</taxon>
        <taxon>Clostridia</taxon>
        <taxon>Eubacteriales</taxon>
        <taxon>Clostridiaceae</taxon>
        <taxon>Clostridium</taxon>
    </lineage>
</organism>
<sequence>MQNKNMKDFISIVDDNYEVYFSIGDKNYSKSTMSGRANIKSLEDIFSMESVKYISQVHSDRIINLVNIEEDTSKLEADAIITSLKNTGIGVFYADCVPVILYDKSTGIIAAVHSGWRGTYEEIVKKTVLSMGNEYSCKISNIKVIIGPHIHDCCYEVSEELKTQFTDKDSFRGVNLFKGRNLSLKKAIIKGLNDLGVEDKNILTLDYCTCCEKDIKLHSYRRDGINSGRCYGFIVKK</sequence>
<dbReference type="AlphaFoldDB" id="A0A937FCK7"/>
<evidence type="ECO:0000256" key="6">
    <source>
        <dbReference type="ARBA" id="ARBA00022801"/>
    </source>
</evidence>
<dbReference type="PANTHER" id="PTHR30616:SF2">
    <property type="entry name" value="PURINE NUCLEOSIDE PHOSPHORYLASE LACC1"/>
    <property type="match status" value="1"/>
</dbReference>
<protein>
    <recommendedName>
        <fullName evidence="11">Purine nucleoside phosphorylase</fullName>
    </recommendedName>
</protein>
<evidence type="ECO:0000256" key="3">
    <source>
        <dbReference type="ARBA" id="ARBA00007353"/>
    </source>
</evidence>
<comment type="catalytic activity">
    <reaction evidence="9">
        <text>adenosine + phosphate = alpha-D-ribose 1-phosphate + adenine</text>
        <dbReference type="Rhea" id="RHEA:27642"/>
        <dbReference type="ChEBI" id="CHEBI:16335"/>
        <dbReference type="ChEBI" id="CHEBI:16708"/>
        <dbReference type="ChEBI" id="CHEBI:43474"/>
        <dbReference type="ChEBI" id="CHEBI:57720"/>
        <dbReference type="EC" id="2.4.2.1"/>
    </reaction>
    <physiologicalReaction direction="left-to-right" evidence="9">
        <dbReference type="Rhea" id="RHEA:27643"/>
    </physiologicalReaction>
</comment>
<dbReference type="GO" id="GO:0016787">
    <property type="term" value="F:hydrolase activity"/>
    <property type="evidence" value="ECO:0007669"/>
    <property type="project" value="UniProtKB-KW"/>
</dbReference>
<comment type="function">
    <text evidence="2">Purine nucleoside enzyme that catalyzes the phosphorolysis of adenosine and inosine nucleosides, yielding D-ribose 1-phosphate and the respective free bases, adenine and hypoxanthine. Also catalyzes the phosphorolysis of S-methyl-5'-thioadenosine into adenine and S-methyl-5-thio-alpha-D-ribose 1-phosphate. Also has adenosine deaminase activity.</text>
</comment>
<dbReference type="InterPro" id="IPR003730">
    <property type="entry name" value="Cu_polyphenol_OxRdtase"/>
</dbReference>
<dbReference type="Pfam" id="PF02578">
    <property type="entry name" value="Cu-oxidase_4"/>
    <property type="match status" value="1"/>
</dbReference>
<evidence type="ECO:0000256" key="4">
    <source>
        <dbReference type="ARBA" id="ARBA00022679"/>
    </source>
</evidence>
<proteinExistence type="inferred from homology"/>
<keyword evidence="6" id="KW-0378">Hydrolase</keyword>
<evidence type="ECO:0000256" key="9">
    <source>
        <dbReference type="ARBA" id="ARBA00048968"/>
    </source>
</evidence>
<evidence type="ECO:0000313" key="12">
    <source>
        <dbReference type="EMBL" id="MBL4930788.1"/>
    </source>
</evidence>
<dbReference type="CDD" id="cd16833">
    <property type="entry name" value="YfiH"/>
    <property type="match status" value="1"/>
</dbReference>
<evidence type="ECO:0000313" key="13">
    <source>
        <dbReference type="Proteomes" id="UP000623681"/>
    </source>
</evidence>
<evidence type="ECO:0000256" key="8">
    <source>
        <dbReference type="ARBA" id="ARBA00047989"/>
    </source>
</evidence>
<gene>
    <name evidence="12" type="primary">pgeF</name>
    <name evidence="12" type="ORF">JK634_03150</name>
</gene>
<evidence type="ECO:0000256" key="1">
    <source>
        <dbReference type="ARBA" id="ARBA00000553"/>
    </source>
</evidence>
<comment type="caution">
    <text evidence="12">The sequence shown here is derived from an EMBL/GenBank/DDBJ whole genome shotgun (WGS) entry which is preliminary data.</text>
</comment>
<dbReference type="SUPFAM" id="SSF64438">
    <property type="entry name" value="CNF1/YfiH-like putative cysteine hydrolases"/>
    <property type="match status" value="1"/>
</dbReference>
<comment type="similarity">
    <text evidence="3 11">Belongs to the purine nucleoside phosphorylase YfiH/LACC1 family.</text>
</comment>
<dbReference type="PANTHER" id="PTHR30616">
    <property type="entry name" value="UNCHARACTERIZED PROTEIN YFIH"/>
    <property type="match status" value="1"/>
</dbReference>
<dbReference type="Proteomes" id="UP000623681">
    <property type="component" value="Unassembled WGS sequence"/>
</dbReference>
<accession>A0A937FCK7</accession>